<evidence type="ECO:0000313" key="1">
    <source>
        <dbReference type="EMBL" id="MFC6826340.1"/>
    </source>
</evidence>
<organism evidence="1 2">
    <name type="scientific">Halopelagius fulvigenes</name>
    <dbReference type="NCBI Taxonomy" id="1198324"/>
    <lineage>
        <taxon>Archaea</taxon>
        <taxon>Methanobacteriati</taxon>
        <taxon>Methanobacteriota</taxon>
        <taxon>Stenosarchaea group</taxon>
        <taxon>Halobacteria</taxon>
        <taxon>Halobacteriales</taxon>
        <taxon>Haloferacaceae</taxon>
    </lineage>
</organism>
<proteinExistence type="predicted"/>
<gene>
    <name evidence="1" type="ORF">ACFQEV_15260</name>
</gene>
<sequence length="111" mass="12518">MFFGLTSEDVKLERGPPVRLSERLAVAHFYFVADSSRGVREGIEHVAVHDQGDDTYDVRFTGHTDGAYVVERAVLEDICASLAEGDRYGEWKARFRGERPDWVPNSITEGE</sequence>
<dbReference type="Proteomes" id="UP001596408">
    <property type="component" value="Unassembled WGS sequence"/>
</dbReference>
<keyword evidence="2" id="KW-1185">Reference proteome</keyword>
<evidence type="ECO:0000313" key="2">
    <source>
        <dbReference type="Proteomes" id="UP001596408"/>
    </source>
</evidence>
<dbReference type="RefSeq" id="WP_379697807.1">
    <property type="nucleotide sequence ID" value="NZ_JBHSXH010000015.1"/>
</dbReference>
<reference evidence="1 2" key="1">
    <citation type="journal article" date="2019" name="Int. J. Syst. Evol. Microbiol.">
        <title>The Global Catalogue of Microorganisms (GCM) 10K type strain sequencing project: providing services to taxonomists for standard genome sequencing and annotation.</title>
        <authorList>
            <consortium name="The Broad Institute Genomics Platform"/>
            <consortium name="The Broad Institute Genome Sequencing Center for Infectious Disease"/>
            <person name="Wu L."/>
            <person name="Ma J."/>
        </authorList>
    </citation>
    <scope>NUCLEOTIDE SEQUENCE [LARGE SCALE GENOMIC DNA]</scope>
    <source>
        <strain evidence="1 2">YIM 94188</strain>
    </source>
</reference>
<accession>A0ABD5U0B5</accession>
<comment type="caution">
    <text evidence="1">The sequence shown here is derived from an EMBL/GenBank/DDBJ whole genome shotgun (WGS) entry which is preliminary data.</text>
</comment>
<name>A0ABD5U0B5_9EURY</name>
<protein>
    <submittedName>
        <fullName evidence="1">Uncharacterized protein</fullName>
    </submittedName>
</protein>
<dbReference type="AlphaFoldDB" id="A0ABD5U0B5"/>
<dbReference type="EMBL" id="JBHSXH010000015">
    <property type="protein sequence ID" value="MFC6826340.1"/>
    <property type="molecule type" value="Genomic_DNA"/>
</dbReference>